<dbReference type="GO" id="GO:0000245">
    <property type="term" value="P:spliceosomal complex assembly"/>
    <property type="evidence" value="ECO:0007669"/>
    <property type="project" value="InterPro"/>
</dbReference>
<comment type="caution">
    <text evidence="3">The sequence shown here is derived from an EMBL/GenBank/DDBJ whole genome shotgun (WGS) entry which is preliminary data.</text>
</comment>
<evidence type="ECO:0000313" key="4">
    <source>
        <dbReference type="Proteomes" id="UP000655225"/>
    </source>
</evidence>
<evidence type="ECO:0000313" key="3">
    <source>
        <dbReference type="EMBL" id="KAF8403543.1"/>
    </source>
</evidence>
<dbReference type="Pfam" id="PF08920">
    <property type="entry name" value="SF3b1"/>
    <property type="match status" value="1"/>
</dbReference>
<dbReference type="Proteomes" id="UP000655225">
    <property type="component" value="Unassembled WGS sequence"/>
</dbReference>
<reference evidence="3 4" key="1">
    <citation type="submission" date="2020-04" db="EMBL/GenBank/DDBJ databases">
        <title>Plant Genome Project.</title>
        <authorList>
            <person name="Zhang R.-G."/>
        </authorList>
    </citation>
    <scope>NUCLEOTIDE SEQUENCE [LARGE SCALE GENOMIC DNA]</scope>
    <source>
        <strain evidence="3">YNK0</strain>
        <tissue evidence="3">Leaf</tissue>
    </source>
</reference>
<dbReference type="PANTHER" id="PTHR12097">
    <property type="entry name" value="SPLICING FACTOR 3B, SUBUNIT 1-RELATED"/>
    <property type="match status" value="1"/>
</dbReference>
<dbReference type="OrthoDB" id="1741306at2759"/>
<evidence type="ECO:0000259" key="2">
    <source>
        <dbReference type="Pfam" id="PF08920"/>
    </source>
</evidence>
<accession>A0A835DHE5</accession>
<dbReference type="GO" id="GO:0003729">
    <property type="term" value="F:mRNA binding"/>
    <property type="evidence" value="ECO:0007669"/>
    <property type="project" value="InterPro"/>
</dbReference>
<protein>
    <recommendedName>
        <fullName evidence="2">Splicing factor 3B subunit 1 domain-containing protein</fullName>
    </recommendedName>
</protein>
<feature type="domain" description="Splicing factor 3B subunit 1" evidence="2">
    <location>
        <begin position="38"/>
        <end position="90"/>
    </location>
</feature>
<organism evidence="3 4">
    <name type="scientific">Tetracentron sinense</name>
    <name type="common">Spur-leaf</name>
    <dbReference type="NCBI Taxonomy" id="13715"/>
    <lineage>
        <taxon>Eukaryota</taxon>
        <taxon>Viridiplantae</taxon>
        <taxon>Streptophyta</taxon>
        <taxon>Embryophyta</taxon>
        <taxon>Tracheophyta</taxon>
        <taxon>Spermatophyta</taxon>
        <taxon>Magnoliopsida</taxon>
        <taxon>Trochodendrales</taxon>
        <taxon>Trochodendraceae</taxon>
        <taxon>Tetracentron</taxon>
    </lineage>
</organism>
<gene>
    <name evidence="3" type="ORF">HHK36_011647</name>
</gene>
<dbReference type="EMBL" id="JABCRI010000007">
    <property type="protein sequence ID" value="KAF8403543.1"/>
    <property type="molecule type" value="Genomic_DNA"/>
</dbReference>
<dbReference type="InterPro" id="IPR015016">
    <property type="entry name" value="SF3b_su1"/>
</dbReference>
<proteinExistence type="predicted"/>
<sequence length="133" mass="14422">MGSATPLPGATPASAYTPGVTPAGGIDLATPTPGAIKLRDEELDSLFPQEWYKILDPPASYVPIRTLERNLLATPTPLGTPLYSIPEKNHGQQFDVPKEAPGGLPFMKPKDYQYFGALLNEDDEEELSPDEQK</sequence>
<keyword evidence="4" id="KW-1185">Reference proteome</keyword>
<dbReference type="AlphaFoldDB" id="A0A835DHE5"/>
<name>A0A835DHE5_TETSI</name>
<evidence type="ECO:0000256" key="1">
    <source>
        <dbReference type="SAM" id="MobiDB-lite"/>
    </source>
</evidence>
<feature type="region of interest" description="Disordered" evidence="1">
    <location>
        <begin position="1"/>
        <end position="32"/>
    </location>
</feature>
<dbReference type="InterPro" id="IPR038737">
    <property type="entry name" value="SF3b_su1-like"/>
</dbReference>